<dbReference type="Proteomes" id="UP000492821">
    <property type="component" value="Unassembled WGS sequence"/>
</dbReference>
<dbReference type="AlphaFoldDB" id="A0A7E4VBA1"/>
<protein>
    <submittedName>
        <fullName evidence="2">YDG domain-containing protein</fullName>
    </submittedName>
</protein>
<reference evidence="1" key="1">
    <citation type="journal article" date="2013" name="Genetics">
        <title>The draft genome and transcriptome of Panagrellus redivivus are shaped by the harsh demands of a free-living lifestyle.</title>
        <authorList>
            <person name="Srinivasan J."/>
            <person name="Dillman A.R."/>
            <person name="Macchietto M.G."/>
            <person name="Heikkinen L."/>
            <person name="Lakso M."/>
            <person name="Fracchia K.M."/>
            <person name="Antoshechkin I."/>
            <person name="Mortazavi A."/>
            <person name="Wong G."/>
            <person name="Sternberg P.W."/>
        </authorList>
    </citation>
    <scope>NUCLEOTIDE SEQUENCE [LARGE SCALE GENOMIC DNA]</scope>
    <source>
        <strain evidence="1">MT8872</strain>
    </source>
</reference>
<evidence type="ECO:0000313" key="1">
    <source>
        <dbReference type="Proteomes" id="UP000492821"/>
    </source>
</evidence>
<accession>A0A7E4VBA1</accession>
<keyword evidence="1" id="KW-1185">Reference proteome</keyword>
<dbReference type="WBParaSite" id="Pan_g188.t1">
    <property type="protein sequence ID" value="Pan_g188.t1"/>
    <property type="gene ID" value="Pan_g188"/>
</dbReference>
<organism evidence="1 2">
    <name type="scientific">Panagrellus redivivus</name>
    <name type="common">Microworm</name>
    <dbReference type="NCBI Taxonomy" id="6233"/>
    <lineage>
        <taxon>Eukaryota</taxon>
        <taxon>Metazoa</taxon>
        <taxon>Ecdysozoa</taxon>
        <taxon>Nematoda</taxon>
        <taxon>Chromadorea</taxon>
        <taxon>Rhabditida</taxon>
        <taxon>Tylenchina</taxon>
        <taxon>Panagrolaimomorpha</taxon>
        <taxon>Panagrolaimoidea</taxon>
        <taxon>Panagrolaimidae</taxon>
        <taxon>Panagrellus</taxon>
    </lineage>
</organism>
<proteinExistence type="predicted"/>
<name>A0A7E4VBA1_PANRE</name>
<sequence length="139" mass="16228">MGKRVNRTQKGTKSADRCANVRREQTTMKRMGKKGVLLEQLADTGCGIDGSRRAMAHGNALRRMNLHCFLIKNYTPSVILTFKVPLELVKSKDYYEKRVKVAFGPRFKTLAGYNSYIKVTVEWMEDDSPKRYQWRNYWK</sequence>
<evidence type="ECO:0000313" key="2">
    <source>
        <dbReference type="WBParaSite" id="Pan_g188.t1"/>
    </source>
</evidence>
<reference evidence="2" key="2">
    <citation type="submission" date="2020-10" db="UniProtKB">
        <authorList>
            <consortium name="WormBaseParasite"/>
        </authorList>
    </citation>
    <scope>IDENTIFICATION</scope>
</reference>